<dbReference type="AlphaFoldDB" id="B3QZR3"/>
<accession>B3QZR3</accession>
<organism evidence="2">
    <name type="scientific">Phytoplasma mali (strain AT)</name>
    <dbReference type="NCBI Taxonomy" id="482235"/>
    <lineage>
        <taxon>Bacteria</taxon>
        <taxon>Bacillati</taxon>
        <taxon>Mycoplasmatota</taxon>
        <taxon>Mollicutes</taxon>
        <taxon>Acholeplasmatales</taxon>
        <taxon>Acholeplasmataceae</taxon>
        <taxon>Candidatus Phytoplasma</taxon>
        <taxon>16SrX (Apple proliferation group)</taxon>
    </lineage>
</organism>
<evidence type="ECO:0000313" key="2">
    <source>
        <dbReference type="Proteomes" id="UP000002020"/>
    </source>
</evidence>
<gene>
    <name evidence="1" type="ordered locus">ATP_00263</name>
</gene>
<sequence>MVTPSTPHARVHHFKILDSTDVDQILALFGIRGVNCNGYSPGFNRFNESTLNWYFKNPDRYLKHAYFKPRFNPYQLKYPYADYQYTLDDMLSYQNAPFIEEAFIFWDANKTLPNEQVNYHLVPITIAGETNQTTIREQINNYLLNNRIISTTKVINLNSYNMSVDCGLVLPLPAGTYQNQAITAVYFDGGIRIIENPSKYSLADLLKLTNGANNVYLFTIKTPQKINIINHHVANMEEIVSLMQSNYNIKIDGVDIIPSFNIPMENCLYYYFKNPDSNLLGAYFEAYPNKSYPYADDTYTLQDMLQKHDTIKTAHVFWFDKEKAAKTKYNKDLKQYEIDLQNWKDQRIFKAGNVYRIGEIRAILGNNNRLLYCLDRGKIKNITDPRGGIGGK</sequence>
<evidence type="ECO:0000313" key="1">
    <source>
        <dbReference type="EMBL" id="CAP18450.1"/>
    </source>
</evidence>
<dbReference type="KEGG" id="pml:ATP_00263"/>
<keyword evidence="2" id="KW-1185">Reference proteome</keyword>
<dbReference type="Proteomes" id="UP000002020">
    <property type="component" value="Chromosome"/>
</dbReference>
<dbReference type="HOGENOM" id="CLU_034844_0_0_14"/>
<reference evidence="1 2" key="1">
    <citation type="journal article" date="2008" name="BMC Genomics">
        <title>The linear chromosome of the plant-pathogenic mycoplasma 'Candidatus Phytoplasma mali'.</title>
        <authorList>
            <person name="Kube M."/>
            <person name="Schneider B."/>
            <person name="Kuhl H."/>
            <person name="Dandekar T."/>
            <person name="Heitmann K."/>
            <person name="Migdoll A.M."/>
            <person name="Reinhardt R."/>
            <person name="Seemueller E."/>
        </authorList>
    </citation>
    <scope>NUCLEOTIDE SEQUENCE [LARGE SCALE GENOMIC DNA]</scope>
    <source>
        <strain evidence="1 2">AT</strain>
    </source>
</reference>
<name>B3QZR3_PHYMT</name>
<protein>
    <submittedName>
        <fullName evidence="1">Uncharacterized protein</fullName>
    </submittedName>
</protein>
<dbReference type="EMBL" id="CU469464">
    <property type="protein sequence ID" value="CAP18450.1"/>
    <property type="molecule type" value="Genomic_DNA"/>
</dbReference>
<proteinExistence type="predicted"/>